<organism evidence="2 3">
    <name type="scientific">Lentithecium fluviatile CBS 122367</name>
    <dbReference type="NCBI Taxonomy" id="1168545"/>
    <lineage>
        <taxon>Eukaryota</taxon>
        <taxon>Fungi</taxon>
        <taxon>Dikarya</taxon>
        <taxon>Ascomycota</taxon>
        <taxon>Pezizomycotina</taxon>
        <taxon>Dothideomycetes</taxon>
        <taxon>Pleosporomycetidae</taxon>
        <taxon>Pleosporales</taxon>
        <taxon>Massarineae</taxon>
        <taxon>Lentitheciaceae</taxon>
        <taxon>Lentithecium</taxon>
    </lineage>
</organism>
<dbReference type="AlphaFoldDB" id="A0A6G1IVV4"/>
<feature type="transmembrane region" description="Helical" evidence="1">
    <location>
        <begin position="12"/>
        <end position="33"/>
    </location>
</feature>
<name>A0A6G1IVV4_9PLEO</name>
<keyword evidence="3" id="KW-1185">Reference proteome</keyword>
<reference evidence="2" key="1">
    <citation type="journal article" date="2020" name="Stud. Mycol.">
        <title>101 Dothideomycetes genomes: a test case for predicting lifestyles and emergence of pathogens.</title>
        <authorList>
            <person name="Haridas S."/>
            <person name="Albert R."/>
            <person name="Binder M."/>
            <person name="Bloem J."/>
            <person name="Labutti K."/>
            <person name="Salamov A."/>
            <person name="Andreopoulos B."/>
            <person name="Baker S."/>
            <person name="Barry K."/>
            <person name="Bills G."/>
            <person name="Bluhm B."/>
            <person name="Cannon C."/>
            <person name="Castanera R."/>
            <person name="Culley D."/>
            <person name="Daum C."/>
            <person name="Ezra D."/>
            <person name="Gonzalez J."/>
            <person name="Henrissat B."/>
            <person name="Kuo A."/>
            <person name="Liang C."/>
            <person name="Lipzen A."/>
            <person name="Lutzoni F."/>
            <person name="Magnuson J."/>
            <person name="Mondo S."/>
            <person name="Nolan M."/>
            <person name="Ohm R."/>
            <person name="Pangilinan J."/>
            <person name="Park H.-J."/>
            <person name="Ramirez L."/>
            <person name="Alfaro M."/>
            <person name="Sun H."/>
            <person name="Tritt A."/>
            <person name="Yoshinaga Y."/>
            <person name="Zwiers L.-H."/>
            <person name="Turgeon B."/>
            <person name="Goodwin S."/>
            <person name="Spatafora J."/>
            <person name="Crous P."/>
            <person name="Grigoriev I."/>
        </authorList>
    </citation>
    <scope>NUCLEOTIDE SEQUENCE</scope>
    <source>
        <strain evidence="2">CBS 122367</strain>
    </source>
</reference>
<dbReference type="Proteomes" id="UP000799291">
    <property type="component" value="Unassembled WGS sequence"/>
</dbReference>
<protein>
    <submittedName>
        <fullName evidence="2">Uncharacterized protein</fullName>
    </submittedName>
</protein>
<gene>
    <name evidence="2" type="ORF">K458DRAFT_419779</name>
</gene>
<proteinExistence type="predicted"/>
<sequence>MSHTYVSRVRRHYYFLNGRAASLVAAISTLWLWDGAVENLAACYLRLPLPLPLRRPPLSQADTGSGRPQPFAFEFCRLSRLYFLGESVYNPILPPVLRLRVIYYADIHRLSSARTSVNLAFVRHQLSSSISQQTVRPKSFLYRSPCTSSHYRPITLHTNIVLMSKYQC</sequence>
<evidence type="ECO:0000313" key="2">
    <source>
        <dbReference type="EMBL" id="KAF2682387.1"/>
    </source>
</evidence>
<dbReference type="EMBL" id="MU005587">
    <property type="protein sequence ID" value="KAF2682387.1"/>
    <property type="molecule type" value="Genomic_DNA"/>
</dbReference>
<evidence type="ECO:0000313" key="3">
    <source>
        <dbReference type="Proteomes" id="UP000799291"/>
    </source>
</evidence>
<evidence type="ECO:0000256" key="1">
    <source>
        <dbReference type="SAM" id="Phobius"/>
    </source>
</evidence>
<accession>A0A6G1IVV4</accession>
<keyword evidence="1" id="KW-1133">Transmembrane helix</keyword>
<keyword evidence="1" id="KW-0812">Transmembrane</keyword>
<keyword evidence="1" id="KW-0472">Membrane</keyword>